<evidence type="ECO:0000313" key="2">
    <source>
        <dbReference type="Proteomes" id="UP000001745"/>
    </source>
</evidence>
<dbReference type="GeneID" id="8103635"/>
<dbReference type="SUPFAM" id="SSF51735">
    <property type="entry name" value="NAD(P)-binding Rossmann-fold domains"/>
    <property type="match status" value="1"/>
</dbReference>
<dbReference type="InParanoid" id="B8MEF8"/>
<organism evidence="1 2">
    <name type="scientific">Talaromyces stipitatus (strain ATCC 10500 / CBS 375.48 / QM 6759 / NRRL 1006)</name>
    <name type="common">Penicillium stipitatum</name>
    <dbReference type="NCBI Taxonomy" id="441959"/>
    <lineage>
        <taxon>Eukaryota</taxon>
        <taxon>Fungi</taxon>
        <taxon>Dikarya</taxon>
        <taxon>Ascomycota</taxon>
        <taxon>Pezizomycotina</taxon>
        <taxon>Eurotiomycetes</taxon>
        <taxon>Eurotiomycetidae</taxon>
        <taxon>Eurotiales</taxon>
        <taxon>Trichocomaceae</taxon>
        <taxon>Talaromyces</taxon>
        <taxon>Talaromyces sect. Talaromyces</taxon>
    </lineage>
</organism>
<sequence length="155" mass="16772">MAPTAVLITGANRGIGKGILEIYLEKPNHTAEGTTLHVIEIDSTSPTDSADAVKGLQTVEGIGHIDILIANDRGQGSKMGDYWIKRCFLNSRLQTCHINWVQTKMGNRGAHAVGVEKAVVKVQDSTTGIVKIIDTSTRETYSGKLFKPTGNEEPR</sequence>
<dbReference type="RefSeq" id="XP_002483819.1">
    <property type="nucleotide sequence ID" value="XM_002483774.1"/>
</dbReference>
<proteinExistence type="predicted"/>
<name>B8MEF8_TALSN</name>
<dbReference type="HOGENOM" id="CLU_1696678_0_0_1"/>
<dbReference type="VEuPathDB" id="FungiDB:TSTA_016620"/>
<reference evidence="2" key="1">
    <citation type="journal article" date="2015" name="Genome Announc.">
        <title>Genome sequence of the AIDS-associated pathogen Penicillium marneffei (ATCC18224) and its near taxonomic relative Talaromyces stipitatus (ATCC10500).</title>
        <authorList>
            <person name="Nierman W.C."/>
            <person name="Fedorova-Abrams N.D."/>
            <person name="Andrianopoulos A."/>
        </authorList>
    </citation>
    <scope>NUCLEOTIDE SEQUENCE [LARGE SCALE GENOMIC DNA]</scope>
    <source>
        <strain evidence="2">ATCC 10500 / CBS 375.48 / QM 6759 / NRRL 1006</strain>
    </source>
</reference>
<dbReference type="Proteomes" id="UP000001745">
    <property type="component" value="Unassembled WGS sequence"/>
</dbReference>
<dbReference type="InterPro" id="IPR036291">
    <property type="entry name" value="NAD(P)-bd_dom_sf"/>
</dbReference>
<protein>
    <submittedName>
        <fullName evidence="1">Short-chain dehydrogenase, putative</fullName>
    </submittedName>
</protein>
<accession>B8MEF8</accession>
<dbReference type="AlphaFoldDB" id="B8MEF8"/>
<keyword evidence="2" id="KW-1185">Reference proteome</keyword>
<dbReference type="PhylomeDB" id="B8MEF8"/>
<dbReference type="Gene3D" id="3.40.50.720">
    <property type="entry name" value="NAD(P)-binding Rossmann-like Domain"/>
    <property type="match status" value="1"/>
</dbReference>
<dbReference type="OrthoDB" id="9876299at2759"/>
<evidence type="ECO:0000313" key="1">
    <source>
        <dbReference type="EMBL" id="EED16585.1"/>
    </source>
</evidence>
<dbReference type="EMBL" id="EQ962656">
    <property type="protein sequence ID" value="EED16585.1"/>
    <property type="molecule type" value="Genomic_DNA"/>
</dbReference>
<gene>
    <name evidence="1" type="ORF">TSTA_016620</name>
</gene>